<sequence>MCRRFEDGLNEDIQLLVGILELKEFVVIVERACKAKELTKEKKKADLKARDTRNDGTCYRCGSQDHFIKDCPEMGERFQNARQSGSASKVRPPKSIGTGAGSKNMTREMAVRYEDRAPAKAYAIRARKEASPPDVITGAFSLYDTIVIALIDPGSTHSYVCMKLASSMNLPMELQNL</sequence>
<dbReference type="Pfam" id="PF08284">
    <property type="entry name" value="RVP_2"/>
    <property type="match status" value="1"/>
</dbReference>
<dbReference type="InterPro" id="IPR001878">
    <property type="entry name" value="Znf_CCHC"/>
</dbReference>
<gene>
    <name evidence="5" type="primary">LOC107941947</name>
</gene>
<name>A0A1U8MW71_GOSHI</name>
<dbReference type="PANTHER" id="PTHR34482:SF36">
    <property type="entry name" value="RETROTRANSPOSON GAG DOMAIN-CONTAINING PROTEIN"/>
    <property type="match status" value="1"/>
</dbReference>
<evidence type="ECO:0000256" key="2">
    <source>
        <dbReference type="SAM" id="MobiDB-lite"/>
    </source>
</evidence>
<protein>
    <recommendedName>
        <fullName evidence="3">CCHC-type domain-containing protein</fullName>
    </recommendedName>
</protein>
<proteinExistence type="predicted"/>
<keyword evidence="4" id="KW-1185">Reference proteome</keyword>
<dbReference type="GO" id="GO:0008270">
    <property type="term" value="F:zinc ion binding"/>
    <property type="evidence" value="ECO:0007669"/>
    <property type="project" value="UniProtKB-KW"/>
</dbReference>
<reference evidence="5" key="2">
    <citation type="submission" date="2025-08" db="UniProtKB">
        <authorList>
            <consortium name="RefSeq"/>
        </authorList>
    </citation>
    <scope>IDENTIFICATION</scope>
</reference>
<dbReference type="KEGG" id="ghi:107941947"/>
<dbReference type="SMART" id="SM00343">
    <property type="entry name" value="ZnF_C2HC"/>
    <property type="match status" value="1"/>
</dbReference>
<dbReference type="AlphaFoldDB" id="A0A1U8MW71"/>
<dbReference type="Gene3D" id="4.10.60.10">
    <property type="entry name" value="Zinc finger, CCHC-type"/>
    <property type="match status" value="1"/>
</dbReference>
<evidence type="ECO:0000313" key="4">
    <source>
        <dbReference type="Proteomes" id="UP000818029"/>
    </source>
</evidence>
<evidence type="ECO:0000259" key="3">
    <source>
        <dbReference type="PROSITE" id="PS50158"/>
    </source>
</evidence>
<organism evidence="4 5">
    <name type="scientific">Gossypium hirsutum</name>
    <name type="common">Upland cotton</name>
    <name type="synonym">Gossypium mexicanum</name>
    <dbReference type="NCBI Taxonomy" id="3635"/>
    <lineage>
        <taxon>Eukaryota</taxon>
        <taxon>Viridiplantae</taxon>
        <taxon>Streptophyta</taxon>
        <taxon>Embryophyta</taxon>
        <taxon>Tracheophyta</taxon>
        <taxon>Spermatophyta</taxon>
        <taxon>Magnoliopsida</taxon>
        <taxon>eudicotyledons</taxon>
        <taxon>Gunneridae</taxon>
        <taxon>Pentapetalae</taxon>
        <taxon>rosids</taxon>
        <taxon>malvids</taxon>
        <taxon>Malvales</taxon>
        <taxon>Malvaceae</taxon>
        <taxon>Malvoideae</taxon>
        <taxon>Gossypium</taxon>
    </lineage>
</organism>
<keyword evidence="1" id="KW-0862">Zinc</keyword>
<dbReference type="PaxDb" id="3635-A0A1U8MW71"/>
<keyword evidence="1" id="KW-0479">Metal-binding</keyword>
<reference evidence="4" key="1">
    <citation type="journal article" date="2020" name="Nat. Genet.">
        <title>Genomic diversifications of five Gossypium allopolyploid species and their impact on cotton improvement.</title>
        <authorList>
            <person name="Chen Z.J."/>
            <person name="Sreedasyam A."/>
            <person name="Ando A."/>
            <person name="Song Q."/>
            <person name="De Santiago L.M."/>
            <person name="Hulse-Kemp A.M."/>
            <person name="Ding M."/>
            <person name="Ye W."/>
            <person name="Kirkbride R.C."/>
            <person name="Jenkins J."/>
            <person name="Plott C."/>
            <person name="Lovell J."/>
            <person name="Lin Y.M."/>
            <person name="Vaughn R."/>
            <person name="Liu B."/>
            <person name="Simpson S."/>
            <person name="Scheffler B.E."/>
            <person name="Wen L."/>
            <person name="Saski C.A."/>
            <person name="Grover C.E."/>
            <person name="Hu G."/>
            <person name="Conover J.L."/>
            <person name="Carlson J.W."/>
            <person name="Shu S."/>
            <person name="Boston L.B."/>
            <person name="Williams M."/>
            <person name="Peterson D.G."/>
            <person name="McGee K."/>
            <person name="Jones D.C."/>
            <person name="Wendel J.F."/>
            <person name="Stelly D.M."/>
            <person name="Grimwood J."/>
            <person name="Schmutz J."/>
        </authorList>
    </citation>
    <scope>NUCLEOTIDE SEQUENCE [LARGE SCALE GENOMIC DNA]</scope>
    <source>
        <strain evidence="4">cv. TM-1</strain>
    </source>
</reference>
<accession>A0A1U8MW71</accession>
<dbReference type="PROSITE" id="PS50158">
    <property type="entry name" value="ZF_CCHC"/>
    <property type="match status" value="1"/>
</dbReference>
<keyword evidence="1" id="KW-0863">Zinc-finger</keyword>
<dbReference type="GO" id="GO:0003676">
    <property type="term" value="F:nucleic acid binding"/>
    <property type="evidence" value="ECO:0007669"/>
    <property type="project" value="InterPro"/>
</dbReference>
<dbReference type="PANTHER" id="PTHR34482">
    <property type="entry name" value="DNA DAMAGE-INDUCIBLE PROTEIN 1-LIKE"/>
    <property type="match status" value="1"/>
</dbReference>
<feature type="region of interest" description="Disordered" evidence="2">
    <location>
        <begin position="79"/>
        <end position="102"/>
    </location>
</feature>
<dbReference type="Proteomes" id="UP000818029">
    <property type="component" value="Chromosome A08"/>
</dbReference>
<evidence type="ECO:0000256" key="1">
    <source>
        <dbReference type="PROSITE-ProRule" id="PRU00047"/>
    </source>
</evidence>
<evidence type="ECO:0000313" key="5">
    <source>
        <dbReference type="RefSeq" id="XP_016731060.1"/>
    </source>
</evidence>
<dbReference type="InterPro" id="IPR036875">
    <property type="entry name" value="Znf_CCHC_sf"/>
</dbReference>
<feature type="domain" description="CCHC-type" evidence="3">
    <location>
        <begin position="58"/>
        <end position="73"/>
    </location>
</feature>
<dbReference type="GeneID" id="107941947"/>
<dbReference type="Pfam" id="PF00098">
    <property type="entry name" value="zf-CCHC"/>
    <property type="match status" value="1"/>
</dbReference>
<dbReference type="SUPFAM" id="SSF57756">
    <property type="entry name" value="Retrovirus zinc finger-like domains"/>
    <property type="match status" value="1"/>
</dbReference>
<dbReference type="RefSeq" id="XP_016731060.1">
    <property type="nucleotide sequence ID" value="XM_016875571.1"/>
</dbReference>